<name>A0A9P3F005_9EURO</name>
<protein>
    <recommendedName>
        <fullName evidence="3">Fungal N-terminal domain-containing protein</fullName>
    </recommendedName>
</protein>
<dbReference type="Proteomes" id="UP001043456">
    <property type="component" value="Unassembled WGS sequence"/>
</dbReference>
<dbReference type="EMBL" id="BHVY01000008">
    <property type="protein sequence ID" value="GIJ91390.1"/>
    <property type="molecule type" value="Genomic_DNA"/>
</dbReference>
<evidence type="ECO:0000313" key="1">
    <source>
        <dbReference type="EMBL" id="GIJ91390.1"/>
    </source>
</evidence>
<dbReference type="GeneID" id="67008965"/>
<proteinExistence type="predicted"/>
<dbReference type="RefSeq" id="XP_043162136.1">
    <property type="nucleotide sequence ID" value="XM_043306201.1"/>
</dbReference>
<gene>
    <name evidence="1" type="ORF">Asppvi_010355</name>
</gene>
<comment type="caution">
    <text evidence="1">The sequence shown here is derived from an EMBL/GenBank/DDBJ whole genome shotgun (WGS) entry which is preliminary data.</text>
</comment>
<organism evidence="1 2">
    <name type="scientific">Aspergillus pseudoviridinutans</name>
    <dbReference type="NCBI Taxonomy" id="1517512"/>
    <lineage>
        <taxon>Eukaryota</taxon>
        <taxon>Fungi</taxon>
        <taxon>Dikarya</taxon>
        <taxon>Ascomycota</taxon>
        <taxon>Pezizomycotina</taxon>
        <taxon>Eurotiomycetes</taxon>
        <taxon>Eurotiomycetidae</taxon>
        <taxon>Eurotiales</taxon>
        <taxon>Aspergillaceae</taxon>
        <taxon>Aspergillus</taxon>
        <taxon>Aspergillus subgen. Fumigati</taxon>
    </lineage>
</organism>
<sequence>MSDPLSVVGSAAGIISLGIQVIDNIIIYCDSWKSYDKDIRDLAHKASGLSKTLKHLEDVLQGRQNFDSLSQKQIEDLMTASKVTIEKLKEMTGKIPFPSGGSKSAFAKRALYPLRKHTLVDAARMLDSLQANINTALSVLQVAPSLLRAVQDENCYAEAALKGDRTMCQSTFAQNVQRSPATAANHSPVCVCQNLRNQSQVLKKKLQLCSRFLSFSITLTLSITKGAGGCSISPTLTYQGITPYGFKELMYAYFRDTRKGEGTYSECCHYLIQNKLVRPSDIEADGSTMLDVRFSHGT</sequence>
<keyword evidence="2" id="KW-1185">Reference proteome</keyword>
<evidence type="ECO:0008006" key="3">
    <source>
        <dbReference type="Google" id="ProtNLM"/>
    </source>
</evidence>
<dbReference type="AlphaFoldDB" id="A0A9P3F005"/>
<accession>A0A9P3F005</accession>
<evidence type="ECO:0000313" key="2">
    <source>
        <dbReference type="Proteomes" id="UP001043456"/>
    </source>
</evidence>
<reference evidence="1 2" key="1">
    <citation type="submission" date="2018-10" db="EMBL/GenBank/DDBJ databases">
        <title>Pan-genome distribution and transcriptional activeness of fungal secondary metabolism genes in Aspergillus section Fumigati.</title>
        <authorList>
            <person name="Takahashi H."/>
            <person name="Umemura M."/>
            <person name="Ninomiya A."/>
            <person name="Kusuya Y."/>
            <person name="Urayama S."/>
            <person name="Shimizu M."/>
            <person name="Watanabe A."/>
            <person name="Kamei K."/>
            <person name="Yaguchi T."/>
            <person name="Hagiwara D."/>
        </authorList>
    </citation>
    <scope>NUCLEOTIDE SEQUENCE [LARGE SCALE GENOMIC DNA]</scope>
    <source>
        <strain evidence="1 2">IFM 55266</strain>
    </source>
</reference>
<dbReference type="OrthoDB" id="1577640at2759"/>